<dbReference type="GeneID" id="94705572"/>
<organism evidence="2 3">
    <name type="scientific">Streptomyces albus</name>
    <dbReference type="NCBI Taxonomy" id="1888"/>
    <lineage>
        <taxon>Bacteria</taxon>
        <taxon>Bacillati</taxon>
        <taxon>Actinomycetota</taxon>
        <taxon>Actinomycetes</taxon>
        <taxon>Kitasatosporales</taxon>
        <taxon>Streptomycetaceae</taxon>
        <taxon>Streptomyces</taxon>
    </lineage>
</organism>
<feature type="region of interest" description="Disordered" evidence="1">
    <location>
        <begin position="27"/>
        <end position="46"/>
    </location>
</feature>
<feature type="region of interest" description="Disordered" evidence="1">
    <location>
        <begin position="119"/>
        <end position="231"/>
    </location>
</feature>
<dbReference type="InterPro" id="IPR035183">
    <property type="entry name" value="DUF5304"/>
</dbReference>
<feature type="compositionally biased region" description="Basic and acidic residues" evidence="1">
    <location>
        <begin position="198"/>
        <end position="218"/>
    </location>
</feature>
<reference evidence="2 3" key="1">
    <citation type="submission" date="2018-10" db="EMBL/GenBank/DDBJ databases">
        <title>Isolation of pseudouridimycin from Streptomyces albus DSM 40763.</title>
        <authorList>
            <person name="Rosenqvist P."/>
            <person name="Metsae-Ketelae M."/>
            <person name="Virta P."/>
        </authorList>
    </citation>
    <scope>NUCLEOTIDE SEQUENCE [LARGE SCALE GENOMIC DNA]</scope>
    <source>
        <strain evidence="2 3">DSM 40763</strain>
    </source>
</reference>
<sequence length="231" mass="24015">MSDDAPRPDAPDPDAWSAACEEDLAAERERRRARYGPPPGSAAEELRRLADAVTEKVAEFGKPLLGAAGSAAAQGVARQLAAQARATLEPVVERNPKFFDHLAAAGSELLAAYRSVVEESERRWSAPANAGGERTERVGTIDPEEAAELSRAAERDGRAADAYVAERVEVEPDPDPEPGDGAPAGEQSGDAPSGGRAGRGEDAARPGEDRAGDGRPDEGTGAGDEGPRTGR</sequence>
<proteinExistence type="predicted"/>
<evidence type="ECO:0000313" key="3">
    <source>
        <dbReference type="Proteomes" id="UP000298111"/>
    </source>
</evidence>
<accession>A0A6C1BZG1</accession>
<dbReference type="AlphaFoldDB" id="A0A6C1BZG1"/>
<gene>
    <name evidence="2" type="ORF">D8771_01060</name>
</gene>
<name>A0A6C1BZG1_9ACTN</name>
<evidence type="ECO:0000313" key="2">
    <source>
        <dbReference type="EMBL" id="TGG89525.1"/>
    </source>
</evidence>
<dbReference type="RefSeq" id="WP_135566578.1">
    <property type="nucleotide sequence ID" value="NZ_CP048875.1"/>
</dbReference>
<dbReference type="Proteomes" id="UP000298111">
    <property type="component" value="Unassembled WGS sequence"/>
</dbReference>
<feature type="compositionally biased region" description="Basic and acidic residues" evidence="1">
    <location>
        <begin position="151"/>
        <end position="170"/>
    </location>
</feature>
<dbReference type="Pfam" id="PF17230">
    <property type="entry name" value="DUF5304"/>
    <property type="match status" value="1"/>
</dbReference>
<dbReference type="EMBL" id="RCIY01000002">
    <property type="protein sequence ID" value="TGG89525.1"/>
    <property type="molecule type" value="Genomic_DNA"/>
</dbReference>
<comment type="caution">
    <text evidence="2">The sequence shown here is derived from an EMBL/GenBank/DDBJ whole genome shotgun (WGS) entry which is preliminary data.</text>
</comment>
<protein>
    <submittedName>
        <fullName evidence="2">Uncharacterized protein</fullName>
    </submittedName>
</protein>
<evidence type="ECO:0000256" key="1">
    <source>
        <dbReference type="SAM" id="MobiDB-lite"/>
    </source>
</evidence>